<accession>A0A1Q6R3T2</accession>
<evidence type="ECO:0008006" key="3">
    <source>
        <dbReference type="Google" id="ProtNLM"/>
    </source>
</evidence>
<evidence type="ECO:0000313" key="2">
    <source>
        <dbReference type="Proteomes" id="UP000186777"/>
    </source>
</evidence>
<proteinExistence type="predicted"/>
<dbReference type="AlphaFoldDB" id="A0A1Q6R3T2"/>
<name>A0A1Q6R3T2_9FIRM</name>
<dbReference type="Gene3D" id="3.10.180.10">
    <property type="entry name" value="2,3-Dihydroxybiphenyl 1,2-Dioxygenase, domain 1"/>
    <property type="match status" value="1"/>
</dbReference>
<sequence>MKEFMHVGVPTTVAREGEIYAEGIKTHIITPDTNEFHIEYLRFEKDTPLPEELQTLVHVAYKVDDLDKQLAENKVIVEPWMADEHTRIAFIMKDGILFELMEEVK</sequence>
<dbReference type="RefSeq" id="WP_293813489.1">
    <property type="nucleotide sequence ID" value="NZ_CATZLJ010000009.1"/>
</dbReference>
<organism evidence="1 2">
    <name type="scientific">Phascolarctobacterium succinatutens</name>
    <dbReference type="NCBI Taxonomy" id="626940"/>
    <lineage>
        <taxon>Bacteria</taxon>
        <taxon>Bacillati</taxon>
        <taxon>Bacillota</taxon>
        <taxon>Negativicutes</taxon>
        <taxon>Acidaminococcales</taxon>
        <taxon>Acidaminococcaceae</taxon>
        <taxon>Phascolarctobacterium</taxon>
    </lineage>
</organism>
<reference evidence="1 2" key="1">
    <citation type="journal article" date="2016" name="Nat. Biotechnol.">
        <title>Measurement of bacterial replication rates in microbial communities.</title>
        <authorList>
            <person name="Brown C.T."/>
            <person name="Olm M.R."/>
            <person name="Thomas B.C."/>
            <person name="Banfield J.F."/>
        </authorList>
    </citation>
    <scope>NUCLEOTIDE SEQUENCE [LARGE SCALE GENOMIC DNA]</scope>
    <source>
        <strain evidence="1">46_33</strain>
    </source>
</reference>
<protein>
    <recommendedName>
        <fullName evidence="3">Lactoylglutathione lyase</fullName>
    </recommendedName>
</protein>
<dbReference type="EMBL" id="MNTG01000035">
    <property type="protein sequence ID" value="OLA36996.1"/>
    <property type="molecule type" value="Genomic_DNA"/>
</dbReference>
<evidence type="ECO:0000313" key="1">
    <source>
        <dbReference type="EMBL" id="OLA36996.1"/>
    </source>
</evidence>
<dbReference type="Proteomes" id="UP000186777">
    <property type="component" value="Unassembled WGS sequence"/>
</dbReference>
<gene>
    <name evidence="1" type="ORF">BHW43_07880</name>
</gene>
<comment type="caution">
    <text evidence="1">The sequence shown here is derived from an EMBL/GenBank/DDBJ whole genome shotgun (WGS) entry which is preliminary data.</text>
</comment>
<dbReference type="InterPro" id="IPR029068">
    <property type="entry name" value="Glyas_Bleomycin-R_OHBP_Dase"/>
</dbReference>
<dbReference type="STRING" id="626940.BHW43_07880"/>